<dbReference type="AlphaFoldDB" id="A0A3E2NW80"/>
<gene>
    <name evidence="3" type="ORF">DYU05_05775</name>
</gene>
<dbReference type="Pfam" id="PF06580">
    <property type="entry name" value="His_kinase"/>
    <property type="match status" value="1"/>
</dbReference>
<dbReference type="PANTHER" id="PTHR34220">
    <property type="entry name" value="SENSOR HISTIDINE KINASE YPDA"/>
    <property type="match status" value="1"/>
</dbReference>
<dbReference type="InterPro" id="IPR050640">
    <property type="entry name" value="Bact_2-comp_sensor_kinase"/>
</dbReference>
<dbReference type="GO" id="GO:0000155">
    <property type="term" value="F:phosphorelay sensor kinase activity"/>
    <property type="evidence" value="ECO:0007669"/>
    <property type="project" value="InterPro"/>
</dbReference>
<proteinExistence type="predicted"/>
<reference evidence="3 4" key="1">
    <citation type="submission" date="2018-08" db="EMBL/GenBank/DDBJ databases">
        <title>Mucilaginibacter terrae sp. nov., isolated from manganese diggings.</title>
        <authorList>
            <person name="Huang Y."/>
            <person name="Zhou Z."/>
        </authorList>
    </citation>
    <scope>NUCLEOTIDE SEQUENCE [LARGE SCALE GENOMIC DNA]</scope>
    <source>
        <strain evidence="3 4">ZH6</strain>
    </source>
</reference>
<comment type="caution">
    <text evidence="3">The sequence shown here is derived from an EMBL/GenBank/DDBJ whole genome shotgun (WGS) entry which is preliminary data.</text>
</comment>
<evidence type="ECO:0000259" key="2">
    <source>
        <dbReference type="Pfam" id="PF06580"/>
    </source>
</evidence>
<evidence type="ECO:0000313" key="4">
    <source>
        <dbReference type="Proteomes" id="UP000260823"/>
    </source>
</evidence>
<dbReference type="PANTHER" id="PTHR34220:SF7">
    <property type="entry name" value="SENSOR HISTIDINE KINASE YPDA"/>
    <property type="match status" value="1"/>
</dbReference>
<sequence length="369" mass="42730">MMKRCLSLLTKWYGRIPWLTCLCWMLFVSYELLFVYLTRQPFGSTVTYLIYYSINISLFYCHLWVLNTTFRSDKPRILKGLVLLTLQFTGFLLIKAIPDLLFTEPGLTFSEKLQMAGRYATSNIVRNIYFMVFATFYWVAGRAARYRQKAASAERMEIQAQKESAELQVRLTRARNLYLQQQMNPHMLFNALNFVYNKVHASSPEAADCLACLSDLVRFTLDAADAEGTASLAGEAAQLDNLLRINNYRFEGKLCISMEVSGELYRFRILPLVLLTLTENVFKHGDLTCTERPAHLLLTVTTEGMLHYRSSNKKKAATVHLRERRSGLDNTRERLKLFYKNDFTLTTQDTEDQFDLDLTINLQRWNTPA</sequence>
<evidence type="ECO:0000313" key="3">
    <source>
        <dbReference type="EMBL" id="RFZ85110.1"/>
    </source>
</evidence>
<keyword evidence="4" id="KW-1185">Reference proteome</keyword>
<feature type="transmembrane region" description="Helical" evidence="1">
    <location>
        <begin position="117"/>
        <end position="139"/>
    </location>
</feature>
<dbReference type="Proteomes" id="UP000260823">
    <property type="component" value="Unassembled WGS sequence"/>
</dbReference>
<protein>
    <recommendedName>
        <fullName evidence="2">Signal transduction histidine kinase internal region domain-containing protein</fullName>
    </recommendedName>
</protein>
<dbReference type="GO" id="GO:0016020">
    <property type="term" value="C:membrane"/>
    <property type="evidence" value="ECO:0007669"/>
    <property type="project" value="InterPro"/>
</dbReference>
<feature type="transmembrane region" description="Helical" evidence="1">
    <location>
        <begin position="78"/>
        <end position="97"/>
    </location>
</feature>
<name>A0A3E2NW80_9SPHI</name>
<keyword evidence="1" id="KW-0812">Transmembrane</keyword>
<feature type="transmembrane region" description="Helical" evidence="1">
    <location>
        <begin position="49"/>
        <end position="66"/>
    </location>
</feature>
<dbReference type="RefSeq" id="WP_117382011.1">
    <property type="nucleotide sequence ID" value="NZ_QWDE01000001.1"/>
</dbReference>
<dbReference type="InterPro" id="IPR010559">
    <property type="entry name" value="Sig_transdc_His_kin_internal"/>
</dbReference>
<feature type="domain" description="Signal transduction histidine kinase internal region" evidence="2">
    <location>
        <begin position="178"/>
        <end position="254"/>
    </location>
</feature>
<dbReference type="OrthoDB" id="9792992at2"/>
<evidence type="ECO:0000256" key="1">
    <source>
        <dbReference type="SAM" id="Phobius"/>
    </source>
</evidence>
<dbReference type="EMBL" id="QWDE01000001">
    <property type="protein sequence ID" value="RFZ85110.1"/>
    <property type="molecule type" value="Genomic_DNA"/>
</dbReference>
<organism evidence="3 4">
    <name type="scientific">Mucilaginibacter terrenus</name>
    <dbReference type="NCBI Taxonomy" id="2482727"/>
    <lineage>
        <taxon>Bacteria</taxon>
        <taxon>Pseudomonadati</taxon>
        <taxon>Bacteroidota</taxon>
        <taxon>Sphingobacteriia</taxon>
        <taxon>Sphingobacteriales</taxon>
        <taxon>Sphingobacteriaceae</taxon>
        <taxon>Mucilaginibacter</taxon>
    </lineage>
</organism>
<accession>A0A3E2NW80</accession>
<keyword evidence="1" id="KW-1133">Transmembrane helix</keyword>
<feature type="transmembrane region" description="Helical" evidence="1">
    <location>
        <begin position="12"/>
        <end position="37"/>
    </location>
</feature>
<keyword evidence="1" id="KW-0472">Membrane</keyword>